<dbReference type="EMBL" id="JAWJWE010000040">
    <property type="protein sequence ID" value="KAK6619711.1"/>
    <property type="molecule type" value="Genomic_DNA"/>
</dbReference>
<accession>A0AAN8P4R2</accession>
<organism evidence="1 2">
    <name type="scientific">Polyplax serrata</name>
    <name type="common">Common mouse louse</name>
    <dbReference type="NCBI Taxonomy" id="468196"/>
    <lineage>
        <taxon>Eukaryota</taxon>
        <taxon>Metazoa</taxon>
        <taxon>Ecdysozoa</taxon>
        <taxon>Arthropoda</taxon>
        <taxon>Hexapoda</taxon>
        <taxon>Insecta</taxon>
        <taxon>Pterygota</taxon>
        <taxon>Neoptera</taxon>
        <taxon>Paraneoptera</taxon>
        <taxon>Psocodea</taxon>
        <taxon>Troctomorpha</taxon>
        <taxon>Phthiraptera</taxon>
        <taxon>Anoplura</taxon>
        <taxon>Polyplacidae</taxon>
        <taxon>Polyplax</taxon>
    </lineage>
</organism>
<evidence type="ECO:0000313" key="1">
    <source>
        <dbReference type="EMBL" id="KAK6619711.1"/>
    </source>
</evidence>
<name>A0AAN8P4R2_POLSC</name>
<proteinExistence type="predicted"/>
<comment type="caution">
    <text evidence="1">The sequence shown here is derived from an EMBL/GenBank/DDBJ whole genome shotgun (WGS) entry which is preliminary data.</text>
</comment>
<sequence length="66" mass="7443">MRETKMPLALFPALHNCAKAKAADAHVRDILYEPERKPPFHALELIMAEFDEYRGPLTGPINGPQN</sequence>
<reference evidence="1 2" key="1">
    <citation type="submission" date="2023-10" db="EMBL/GenBank/DDBJ databases">
        <title>Genomes of two closely related lineages of the louse Polyplax serrata with different host specificities.</title>
        <authorList>
            <person name="Martinu J."/>
            <person name="Tarabai H."/>
            <person name="Stefka J."/>
            <person name="Hypsa V."/>
        </authorList>
    </citation>
    <scope>NUCLEOTIDE SEQUENCE [LARGE SCALE GENOMIC DNA]</scope>
    <source>
        <strain evidence="1">HR10_N</strain>
    </source>
</reference>
<protein>
    <submittedName>
        <fullName evidence="1">Uncharacterized protein</fullName>
    </submittedName>
</protein>
<dbReference type="AlphaFoldDB" id="A0AAN8P4R2"/>
<dbReference type="Proteomes" id="UP001372834">
    <property type="component" value="Unassembled WGS sequence"/>
</dbReference>
<evidence type="ECO:0000313" key="2">
    <source>
        <dbReference type="Proteomes" id="UP001372834"/>
    </source>
</evidence>
<gene>
    <name evidence="1" type="ORF">RUM43_012469</name>
</gene>